<sequence>MSIETGAIFTFGRSSFADNLPSKFWLKNDYPAGVCCGREHSAVITGNGKLLVFGCNSSGQLGLSLKPDLNKPASLKAFKSEKVTFVACGTDHTIVCTSNDRVYYAGKNQKARPGRGHSPKAGSFLRLHPFCERAHVKMLSAGCSTSAALTEDGRLFMWGDNSAGQIGLGDELFAAEPREVGVGEAVKWVSCGNRHSALVTGTAFVRVSKKRKGITLKLCGHVSVAGHLYTFGERANGRLGLQAEQLKNHRAPQRVPGIPGHVIQVCCGGQHTVVLTGEDVFTFGGGRYGQLGHGTFLFEAPSPKPLQHFHKCSVRQIACGENHTAVITNGGLLYTFGDGRHGKLGLMEENFVNQFSPTLCTQFLKFNVQSVSCGGHHMLVLAAPRPARAREVLEKENFLLSSCAELPLKEQLIDLAPVFPLSALAARARHREKKFSQEMLGETLHKLPRLDSDLLNSSWKMSRNIQTLKDIFNPPSSPMLKSGESPLPSPRSQSVSLLSPALSSKPSSSRSLSSSRSKASACLTPKSAKLPSPLLSPKSIKCTPKKAVPSEKRAQTKAKKAEKPSSPAGPTLQAFNENISEKEDSTQTEGDALHRPGLTQDEQEGGGDFSPNTVEKEDRSHGRASTGKQVFCFDESQDPYGQTDSTTDPLSSSIKKNKTRTRKDRSLSNQENIPKKTIKTRKRPSSSGTAKRRELNGDPGVQRGGTEGKNDVKADKEGVKEKTLRNDVNTSALTDKTSDNKADVKVRQETRVKLTPAEKKRGVKAAPAKSHSTKLEPEKPAPCGTQRAKVQTKEATPAKRKGQSQEPKAKPDSKISIKRVNKGAREIKVESANKQNGKDEESEAKPRLSTKSGEGKSPGSKDKKQKKTKASSLLSSHHDGSSTQSPQRAEVLSVSGDKSPQSPHPAGAESLPTEGDRKEARIMKEEKSGWEGSLRDAASLLPAVGMAGAAAGLLSEVLTSVVSFHSDSDKDTPSLPRTPLRRFTKQQEVQSIPSTPTHVASKEMEESTTEDAPVSSLKGDEEDDEGGTKSLRSDDDNGKTTEEKEKSSETDDEKERQTESFVEHREGGESELPKDEEEQSMENEEDEGKEKSSSNADEEDDGSDAAEEEEEDDGMDLGKGKTEEEEAKESSDEGREEEEEEEEEAGSDVSDEEKESLASKSEEEEEEEEGDTAGSVEGEEESDSNEEEEDSEDQKGDDDSSESEVDEEKSAEEDDEEEDGSNEEEEAEETSDPENEEEEASVDDEATDDKEEEEEDGDATSEEEQEEEGTTDNEEEAEEDDEENEEEEAATEEDEEEEEDSQEDDGETKQTESDEDTDEEEDGENDKEEKSDEEGMESEEEEEEEGEEDEEEAEEDEDDEEDDESVEDEEEEVGNEEEEAEEAEYEEEEEEEEVGNEEEEVNEDEEEEEVNEDEEEEGENEEEEGEEVGNEEEEEGEQENEEEEGVEVEEEVEEEEEEEEVAQTGKDEAQKAPSLDKKPKREEAPTPAPRTKQTAVKKKQEDPQQFWNDVLPQYLDIQ</sequence>
<dbReference type="PROSITE" id="PS50012">
    <property type="entry name" value="RCC1_3"/>
    <property type="match status" value="5"/>
</dbReference>
<dbReference type="GO" id="GO:0007601">
    <property type="term" value="P:visual perception"/>
    <property type="evidence" value="ECO:0007669"/>
    <property type="project" value="TreeGrafter"/>
</dbReference>
<dbReference type="GO" id="GO:0005794">
    <property type="term" value="C:Golgi apparatus"/>
    <property type="evidence" value="ECO:0007669"/>
    <property type="project" value="TreeGrafter"/>
</dbReference>
<dbReference type="Pfam" id="PF00415">
    <property type="entry name" value="RCC1"/>
    <property type="match status" value="5"/>
</dbReference>
<protein>
    <submittedName>
        <fullName evidence="4">X-linked retinitis pigmentosa GTPase regulator</fullName>
    </submittedName>
</protein>
<dbReference type="GO" id="GO:0042073">
    <property type="term" value="P:intraciliary transport"/>
    <property type="evidence" value="ECO:0007669"/>
    <property type="project" value="TreeGrafter"/>
</dbReference>
<feature type="compositionally biased region" description="Acidic residues" evidence="3">
    <location>
        <begin position="1134"/>
        <end position="1154"/>
    </location>
</feature>
<feature type="compositionally biased region" description="Basic and acidic residues" evidence="3">
    <location>
        <begin position="1031"/>
        <end position="1073"/>
    </location>
</feature>
<feature type="repeat" description="RCC1" evidence="2">
    <location>
        <begin position="153"/>
        <end position="202"/>
    </location>
</feature>
<feature type="region of interest" description="Disordered" evidence="3">
    <location>
        <begin position="470"/>
        <end position="932"/>
    </location>
</feature>
<evidence type="ECO:0000256" key="1">
    <source>
        <dbReference type="ARBA" id="ARBA00022737"/>
    </source>
</evidence>
<feature type="compositionally biased region" description="Basic and acidic residues" evidence="3">
    <location>
        <begin position="1116"/>
        <end position="1133"/>
    </location>
</feature>
<feature type="repeat" description="RCC1" evidence="2">
    <location>
        <begin position="48"/>
        <end position="99"/>
    </location>
</feature>
<feature type="repeat" description="RCC1" evidence="2">
    <location>
        <begin position="331"/>
        <end position="384"/>
    </location>
</feature>
<dbReference type="InterPro" id="IPR051709">
    <property type="entry name" value="Ub-ligase/GTPase-reg"/>
</dbReference>
<feature type="compositionally biased region" description="Basic and acidic residues" evidence="3">
    <location>
        <begin position="548"/>
        <end position="563"/>
    </location>
</feature>
<proteinExistence type="predicted"/>
<feature type="compositionally biased region" description="Polar residues" evidence="3">
    <location>
        <begin position="986"/>
        <end position="998"/>
    </location>
</feature>
<dbReference type="PROSITE" id="PS00626">
    <property type="entry name" value="RCC1_2"/>
    <property type="match status" value="3"/>
</dbReference>
<evidence type="ECO:0000256" key="2">
    <source>
        <dbReference type="PROSITE-ProRule" id="PRU00235"/>
    </source>
</evidence>
<feature type="compositionally biased region" description="Acidic residues" evidence="3">
    <location>
        <begin position="1313"/>
        <end position="1461"/>
    </location>
</feature>
<feature type="compositionally biased region" description="Basic and acidic residues" evidence="3">
    <location>
        <begin position="823"/>
        <end position="846"/>
    </location>
</feature>
<organism evidence="4 5">
    <name type="scientific">Oryzias melastigma</name>
    <name type="common">Marine medaka</name>
    <dbReference type="NCBI Taxonomy" id="30732"/>
    <lineage>
        <taxon>Eukaryota</taxon>
        <taxon>Metazoa</taxon>
        <taxon>Chordata</taxon>
        <taxon>Craniata</taxon>
        <taxon>Vertebrata</taxon>
        <taxon>Euteleostomi</taxon>
        <taxon>Actinopterygii</taxon>
        <taxon>Neopterygii</taxon>
        <taxon>Teleostei</taxon>
        <taxon>Neoteleostei</taxon>
        <taxon>Acanthomorphata</taxon>
        <taxon>Ovalentaria</taxon>
        <taxon>Atherinomorphae</taxon>
        <taxon>Beloniformes</taxon>
        <taxon>Adrianichthyidae</taxon>
        <taxon>Oryziinae</taxon>
        <taxon>Oryzias</taxon>
    </lineage>
</organism>
<feature type="compositionally biased region" description="Acidic residues" evidence="3">
    <location>
        <begin position="1074"/>
        <end position="1087"/>
    </location>
</feature>
<evidence type="ECO:0000256" key="3">
    <source>
        <dbReference type="SAM" id="MobiDB-lite"/>
    </source>
</evidence>
<dbReference type="SUPFAM" id="SSF50985">
    <property type="entry name" value="RCC1/BLIP-II"/>
    <property type="match status" value="1"/>
</dbReference>
<feature type="repeat" description="RCC1" evidence="2">
    <location>
        <begin position="226"/>
        <end position="278"/>
    </location>
</feature>
<feature type="compositionally biased region" description="Polar residues" evidence="3">
    <location>
        <begin position="726"/>
        <end position="735"/>
    </location>
</feature>
<name>A0A834CNQ1_ORYME</name>
<dbReference type="InterPro" id="IPR009091">
    <property type="entry name" value="RCC1/BLIP-II"/>
</dbReference>
<dbReference type="GO" id="GO:0001750">
    <property type="term" value="C:photoreceptor outer segment"/>
    <property type="evidence" value="ECO:0007669"/>
    <property type="project" value="TreeGrafter"/>
</dbReference>
<accession>A0A834CNQ1</accession>
<feature type="region of interest" description="Disordered" evidence="3">
    <location>
        <begin position="964"/>
        <end position="1518"/>
    </location>
</feature>
<dbReference type="PANTHER" id="PTHR45622">
    <property type="entry name" value="UBIQUITIN-PROTEIN LIGASE E3A-RELATED"/>
    <property type="match status" value="1"/>
</dbReference>
<evidence type="ECO:0000313" key="5">
    <source>
        <dbReference type="Proteomes" id="UP000646548"/>
    </source>
</evidence>
<dbReference type="PRINTS" id="PR00633">
    <property type="entry name" value="RCCNDNSATION"/>
</dbReference>
<dbReference type="Proteomes" id="UP000646548">
    <property type="component" value="Unassembled WGS sequence"/>
</dbReference>
<dbReference type="GO" id="GO:0016567">
    <property type="term" value="P:protein ubiquitination"/>
    <property type="evidence" value="ECO:0007669"/>
    <property type="project" value="TreeGrafter"/>
</dbReference>
<reference evidence="4" key="1">
    <citation type="journal article" name="BMC Genomics">
        <title>Long-read sequencing and de novo genome assembly of marine medaka (Oryzias melastigma).</title>
        <authorList>
            <person name="Liang P."/>
            <person name="Saqib H.S.A."/>
            <person name="Ni X."/>
            <person name="Shen Y."/>
        </authorList>
    </citation>
    <scope>NUCLEOTIDE SEQUENCE</scope>
    <source>
        <strain evidence="4">Bigg-433</strain>
    </source>
</reference>
<evidence type="ECO:0000313" key="4">
    <source>
        <dbReference type="EMBL" id="KAF6730313.1"/>
    </source>
</evidence>
<feature type="compositionally biased region" description="Polar residues" evidence="3">
    <location>
        <begin position="639"/>
        <end position="654"/>
    </location>
</feature>
<dbReference type="GO" id="GO:0061630">
    <property type="term" value="F:ubiquitin protein ligase activity"/>
    <property type="evidence" value="ECO:0007669"/>
    <property type="project" value="TreeGrafter"/>
</dbReference>
<feature type="compositionally biased region" description="Acidic residues" evidence="3">
    <location>
        <begin position="1096"/>
        <end position="1115"/>
    </location>
</feature>
<dbReference type="GO" id="GO:0006511">
    <property type="term" value="P:ubiquitin-dependent protein catabolic process"/>
    <property type="evidence" value="ECO:0007669"/>
    <property type="project" value="TreeGrafter"/>
</dbReference>
<feature type="compositionally biased region" description="Basic and acidic residues" evidence="3">
    <location>
        <begin position="736"/>
        <end position="760"/>
    </location>
</feature>
<feature type="compositionally biased region" description="Basic and acidic residues" evidence="3">
    <location>
        <begin position="914"/>
        <end position="929"/>
    </location>
</feature>
<feature type="compositionally biased region" description="Basic and acidic residues" evidence="3">
    <location>
        <begin position="1465"/>
        <end position="1484"/>
    </location>
</feature>
<feature type="compositionally biased region" description="Basic and acidic residues" evidence="3">
    <location>
        <begin position="706"/>
        <end position="725"/>
    </location>
</feature>
<feature type="compositionally biased region" description="Acidic residues" evidence="3">
    <location>
        <begin position="1199"/>
        <end position="1306"/>
    </location>
</feature>
<comment type="caution">
    <text evidence="4">The sequence shown here is derived from an EMBL/GenBank/DDBJ whole genome shotgun (WGS) entry which is preliminary data.</text>
</comment>
<gene>
    <name evidence="4" type="ORF">FQA47_018802</name>
</gene>
<keyword evidence="1" id="KW-0677">Repeat</keyword>
<dbReference type="Gene3D" id="2.130.10.30">
    <property type="entry name" value="Regulator of chromosome condensation 1/beta-lactamase-inhibitor protein II"/>
    <property type="match status" value="1"/>
</dbReference>
<feature type="compositionally biased region" description="Acidic residues" evidence="3">
    <location>
        <begin position="1162"/>
        <end position="1192"/>
    </location>
</feature>
<dbReference type="PANTHER" id="PTHR45622:SF75">
    <property type="entry name" value="X-LINKED RETINITIS PIGMENTOSA GTPASE REGULATOR"/>
    <property type="match status" value="1"/>
</dbReference>
<dbReference type="InterPro" id="IPR000408">
    <property type="entry name" value="Reg_chr_condens"/>
</dbReference>
<feature type="compositionally biased region" description="Low complexity" evidence="3">
    <location>
        <begin position="496"/>
        <end position="520"/>
    </location>
</feature>
<feature type="repeat" description="RCC1" evidence="2">
    <location>
        <begin position="278"/>
        <end position="330"/>
    </location>
</feature>
<dbReference type="EMBL" id="WKFB01000239">
    <property type="protein sequence ID" value="KAF6730313.1"/>
    <property type="molecule type" value="Genomic_DNA"/>
</dbReference>